<gene>
    <name evidence="3" type="ORF">APZ42_033189</name>
</gene>
<dbReference type="AlphaFoldDB" id="A0A164LBF9"/>
<dbReference type="OrthoDB" id="6348229at2759"/>
<name>A0A164LBF9_9CRUS</name>
<evidence type="ECO:0000256" key="1">
    <source>
        <dbReference type="SAM" id="MobiDB-lite"/>
    </source>
</evidence>
<feature type="compositionally biased region" description="Polar residues" evidence="1">
    <location>
        <begin position="97"/>
        <end position="116"/>
    </location>
</feature>
<keyword evidence="2" id="KW-1133">Transmembrane helix</keyword>
<reference evidence="3 4" key="1">
    <citation type="submission" date="2016-03" db="EMBL/GenBank/DDBJ databases">
        <title>EvidentialGene: Evidence-directed Construction of Genes on Genomes.</title>
        <authorList>
            <person name="Gilbert D.G."/>
            <person name="Choi J.-H."/>
            <person name="Mockaitis K."/>
            <person name="Colbourne J."/>
            <person name="Pfrender M."/>
        </authorList>
    </citation>
    <scope>NUCLEOTIDE SEQUENCE [LARGE SCALE GENOMIC DNA]</scope>
    <source>
        <strain evidence="3 4">Xinb3</strain>
        <tissue evidence="3">Complete organism</tissue>
    </source>
</reference>
<feature type="transmembrane region" description="Helical" evidence="2">
    <location>
        <begin position="63"/>
        <end position="85"/>
    </location>
</feature>
<evidence type="ECO:0000256" key="2">
    <source>
        <dbReference type="SAM" id="Phobius"/>
    </source>
</evidence>
<comment type="caution">
    <text evidence="3">The sequence shown here is derived from an EMBL/GenBank/DDBJ whole genome shotgun (WGS) entry which is preliminary data.</text>
</comment>
<protein>
    <submittedName>
        <fullName evidence="3">Uncharacterized protein</fullName>
    </submittedName>
</protein>
<proteinExistence type="predicted"/>
<evidence type="ECO:0000313" key="4">
    <source>
        <dbReference type="Proteomes" id="UP000076858"/>
    </source>
</evidence>
<evidence type="ECO:0000313" key="3">
    <source>
        <dbReference type="EMBL" id="KZS03963.1"/>
    </source>
</evidence>
<dbReference type="EMBL" id="LRGB01003153">
    <property type="protein sequence ID" value="KZS03963.1"/>
    <property type="molecule type" value="Genomic_DNA"/>
</dbReference>
<accession>A0A164LBF9</accession>
<keyword evidence="2" id="KW-0812">Transmembrane</keyword>
<keyword evidence="2" id="KW-0472">Membrane</keyword>
<organism evidence="3 4">
    <name type="scientific">Daphnia magna</name>
    <dbReference type="NCBI Taxonomy" id="35525"/>
    <lineage>
        <taxon>Eukaryota</taxon>
        <taxon>Metazoa</taxon>
        <taxon>Ecdysozoa</taxon>
        <taxon>Arthropoda</taxon>
        <taxon>Crustacea</taxon>
        <taxon>Branchiopoda</taxon>
        <taxon>Diplostraca</taxon>
        <taxon>Cladocera</taxon>
        <taxon>Anomopoda</taxon>
        <taxon>Daphniidae</taxon>
        <taxon>Daphnia</taxon>
    </lineage>
</organism>
<dbReference type="Proteomes" id="UP000076858">
    <property type="component" value="Unassembled WGS sequence"/>
</dbReference>
<sequence length="210" mass="23450">MTNQHSDTKIFLSSAGVDHYAVNQGVLPAGHEDHLVDVVAFTDHSIMEEPLSSKENEMNSLPATAMVLGLGAAVCFVLLVIYIVVKVHFCKKETQKNNKSSTISHDTLKNPPSTTSPAYPIDSFNKNWYTDEQVPDQMQSEPNFSRVHSIDFCHQSSDEPPLTEREPKARLTAAKFLPRYRASVKKNTVLCPYVRIIHLKIGAFSHAFPL</sequence>
<feature type="region of interest" description="Disordered" evidence="1">
    <location>
        <begin position="96"/>
        <end position="116"/>
    </location>
</feature>
<keyword evidence="4" id="KW-1185">Reference proteome</keyword>